<dbReference type="InterPro" id="IPR035938">
    <property type="entry name" value="Hemerythrin-like_sf"/>
</dbReference>
<keyword evidence="2" id="KW-0561">Oxygen transport</keyword>
<keyword evidence="2" id="KW-0813">Transport</keyword>
<comment type="caution">
    <text evidence="6">The sequence shown here is derived from an EMBL/GenBank/DDBJ whole genome shotgun (WGS) entry which is preliminary data.</text>
</comment>
<dbReference type="PANTHER" id="PTHR37164">
    <property type="entry name" value="BACTERIOHEMERYTHRIN"/>
    <property type="match status" value="1"/>
</dbReference>
<keyword evidence="3" id="KW-0479">Metal-binding</keyword>
<protein>
    <submittedName>
        <fullName evidence="6">Hemerythrin family protein</fullName>
    </submittedName>
</protein>
<dbReference type="InterPro" id="IPR016131">
    <property type="entry name" value="Haemerythrin_Fe_BS"/>
</dbReference>
<dbReference type="Pfam" id="PF01814">
    <property type="entry name" value="Hemerythrin"/>
    <property type="match status" value="1"/>
</dbReference>
<dbReference type="InterPro" id="IPR050669">
    <property type="entry name" value="Hemerythrin"/>
</dbReference>
<evidence type="ECO:0000259" key="5">
    <source>
        <dbReference type="Pfam" id="PF01814"/>
    </source>
</evidence>
<keyword evidence="4" id="KW-0408">Iron</keyword>
<dbReference type="PROSITE" id="PS00550">
    <property type="entry name" value="HEMERYTHRINS"/>
    <property type="match status" value="1"/>
</dbReference>
<gene>
    <name evidence="6" type="ORF">IPN91_15555</name>
</gene>
<dbReference type="Gene3D" id="1.20.120.50">
    <property type="entry name" value="Hemerythrin-like"/>
    <property type="match status" value="1"/>
</dbReference>
<dbReference type="GO" id="GO:0005344">
    <property type="term" value="F:oxygen carrier activity"/>
    <property type="evidence" value="ECO:0007669"/>
    <property type="project" value="UniProtKB-KW"/>
</dbReference>
<proteinExistence type="inferred from homology"/>
<evidence type="ECO:0000313" key="6">
    <source>
        <dbReference type="EMBL" id="MBK8573996.1"/>
    </source>
</evidence>
<dbReference type="NCBIfam" id="TIGR02481">
    <property type="entry name" value="hemeryth_dom"/>
    <property type="match status" value="1"/>
</dbReference>
<comment type="similarity">
    <text evidence="1">Belongs to the hemerythrin family.</text>
</comment>
<evidence type="ECO:0000256" key="2">
    <source>
        <dbReference type="ARBA" id="ARBA00022621"/>
    </source>
</evidence>
<dbReference type="GO" id="GO:0046872">
    <property type="term" value="F:metal ion binding"/>
    <property type="evidence" value="ECO:0007669"/>
    <property type="project" value="UniProtKB-KW"/>
</dbReference>
<dbReference type="AlphaFoldDB" id="A0A936K7B8"/>
<dbReference type="PANTHER" id="PTHR37164:SF1">
    <property type="entry name" value="BACTERIOHEMERYTHRIN"/>
    <property type="match status" value="1"/>
</dbReference>
<evidence type="ECO:0000256" key="3">
    <source>
        <dbReference type="ARBA" id="ARBA00022723"/>
    </source>
</evidence>
<dbReference type="CDD" id="cd12107">
    <property type="entry name" value="Hemerythrin"/>
    <property type="match status" value="1"/>
</dbReference>
<dbReference type="Proteomes" id="UP000709959">
    <property type="component" value="Unassembled WGS sequence"/>
</dbReference>
<name>A0A936K7B8_9BACT</name>
<evidence type="ECO:0000256" key="4">
    <source>
        <dbReference type="ARBA" id="ARBA00023004"/>
    </source>
</evidence>
<sequence>MEAVWNTRYDTGIKLIDEQHQELFRIVDRLRRMVQEGADRTAVESLLQDLVACSERHFATEETYMGRFAYPDLAQHMSEHATMLTSLHELLAKFQESHQAMALMVPTFMEGWLRHHISDGDFGFVTFLKARNLA</sequence>
<accession>A0A936K7B8</accession>
<evidence type="ECO:0000313" key="7">
    <source>
        <dbReference type="Proteomes" id="UP000709959"/>
    </source>
</evidence>
<evidence type="ECO:0000256" key="1">
    <source>
        <dbReference type="ARBA" id="ARBA00010587"/>
    </source>
</evidence>
<dbReference type="InterPro" id="IPR012827">
    <property type="entry name" value="Hemerythrin_metal-bd"/>
</dbReference>
<organism evidence="6 7">
    <name type="scientific">Candidatus Geothrix odensensis</name>
    <dbReference type="NCBI Taxonomy" id="2954440"/>
    <lineage>
        <taxon>Bacteria</taxon>
        <taxon>Pseudomonadati</taxon>
        <taxon>Acidobacteriota</taxon>
        <taxon>Holophagae</taxon>
        <taxon>Holophagales</taxon>
        <taxon>Holophagaceae</taxon>
        <taxon>Geothrix</taxon>
    </lineage>
</organism>
<dbReference type="NCBIfam" id="NF033749">
    <property type="entry name" value="bact_hemeryth"/>
    <property type="match status" value="1"/>
</dbReference>
<dbReference type="InterPro" id="IPR012312">
    <property type="entry name" value="Hemerythrin-like"/>
</dbReference>
<reference evidence="6 7" key="1">
    <citation type="submission" date="2020-10" db="EMBL/GenBank/DDBJ databases">
        <title>Connecting structure to function with the recovery of over 1000 high-quality activated sludge metagenome-assembled genomes encoding full-length rRNA genes using long-read sequencing.</title>
        <authorList>
            <person name="Singleton C.M."/>
            <person name="Petriglieri F."/>
            <person name="Kristensen J.M."/>
            <person name="Kirkegaard R.H."/>
            <person name="Michaelsen T.Y."/>
            <person name="Andersen M.H."/>
            <person name="Karst S.M."/>
            <person name="Dueholm M.S."/>
            <person name="Nielsen P.H."/>
            <person name="Albertsen M."/>
        </authorList>
    </citation>
    <scope>NUCLEOTIDE SEQUENCE [LARGE SCALE GENOMIC DNA]</scope>
    <source>
        <strain evidence="6">OdNE_18-Q3-R46-58_MAXAC.008</strain>
    </source>
</reference>
<feature type="domain" description="Hemerythrin-like" evidence="5">
    <location>
        <begin position="11"/>
        <end position="125"/>
    </location>
</feature>
<dbReference type="EMBL" id="JADKCH010000033">
    <property type="protein sequence ID" value="MBK8573996.1"/>
    <property type="molecule type" value="Genomic_DNA"/>
</dbReference>
<dbReference type="SUPFAM" id="SSF47188">
    <property type="entry name" value="Hemerythrin-like"/>
    <property type="match status" value="1"/>
</dbReference>